<dbReference type="InterPro" id="IPR036047">
    <property type="entry name" value="F-box-like_dom_sf"/>
</dbReference>
<dbReference type="Gene3D" id="1.20.1280.50">
    <property type="match status" value="1"/>
</dbReference>
<gene>
    <name evidence="3" type="ORF">SETIT_2G014400v2</name>
</gene>
<dbReference type="OrthoDB" id="685838at2759"/>
<dbReference type="AlphaFoldDB" id="A0A368PU08"/>
<evidence type="ECO:0000256" key="1">
    <source>
        <dbReference type="SAM" id="MobiDB-lite"/>
    </source>
</evidence>
<dbReference type="Pfam" id="PF00646">
    <property type="entry name" value="F-box"/>
    <property type="match status" value="1"/>
</dbReference>
<dbReference type="PANTHER" id="PTHR32133">
    <property type="entry name" value="OS07G0120400 PROTEIN"/>
    <property type="match status" value="1"/>
</dbReference>
<feature type="domain" description="F-box" evidence="2">
    <location>
        <begin position="14"/>
        <end position="53"/>
    </location>
</feature>
<reference evidence="3" key="2">
    <citation type="submission" date="2015-07" db="EMBL/GenBank/DDBJ databases">
        <authorList>
            <person name="Noorani M."/>
        </authorList>
    </citation>
    <scope>NUCLEOTIDE SEQUENCE</scope>
    <source>
        <strain evidence="3">Yugu1</strain>
    </source>
</reference>
<protein>
    <recommendedName>
        <fullName evidence="2">F-box domain-containing protein</fullName>
    </recommendedName>
</protein>
<organism evidence="3">
    <name type="scientific">Setaria italica</name>
    <name type="common">Foxtail millet</name>
    <name type="synonym">Panicum italicum</name>
    <dbReference type="NCBI Taxonomy" id="4555"/>
    <lineage>
        <taxon>Eukaryota</taxon>
        <taxon>Viridiplantae</taxon>
        <taxon>Streptophyta</taxon>
        <taxon>Embryophyta</taxon>
        <taxon>Tracheophyta</taxon>
        <taxon>Spermatophyta</taxon>
        <taxon>Magnoliopsida</taxon>
        <taxon>Liliopsida</taxon>
        <taxon>Poales</taxon>
        <taxon>Poaceae</taxon>
        <taxon>PACMAD clade</taxon>
        <taxon>Panicoideae</taxon>
        <taxon>Panicodae</taxon>
        <taxon>Paniceae</taxon>
        <taxon>Cenchrinae</taxon>
        <taxon>Setaria</taxon>
    </lineage>
</organism>
<dbReference type="EMBL" id="CM003529">
    <property type="protein sequence ID" value="RCV09276.1"/>
    <property type="molecule type" value="Genomic_DNA"/>
</dbReference>
<dbReference type="Gene3D" id="2.30.240.10">
    <property type="entry name" value="At5g01610-like"/>
    <property type="match status" value="1"/>
</dbReference>
<evidence type="ECO:0000259" key="2">
    <source>
        <dbReference type="Pfam" id="PF00646"/>
    </source>
</evidence>
<sequence>MAAPLPRSPPALMDELVEEILLRVPPDDPARLVHAALTCKRWCRLVSDPGFRRRFRLFHRAGPMLGFVYRGTCTTGFTPTSSFRPPGAAVCRDWWPLDARHGRILFRDAVLIQAGKDIGLIVLDPIAGEVRRLPLPWFTRSYRSWNAALLCAAAGCDHLDCAPGGPFIVIFVGTDAATGFTSVLVYSSEAAKWRLTALIEGTSYDMIHGGSTLVGNALYYQEQIRGILEYDLGKKKLSFIKLPPKYCRRPSMIVLMAAKGGVGLGFATLEDFDLYMWSRDESVPSGWTQQRVIKLRSLLNAPALSFSRYMMIALADGVGVVFILARDLGVFAVGLESGQVRKVSDDGDRIIDVFPYAEVQVTVEVRVWAVETERRRRRFRRGWGSRRQRSSELERRSVELAEPRLGEVGVAAGEHARGKLRKITGVKTKELMLWLSVVEVYVPEASLEKASLPPSHYNCSTATSGKDSVANTQHATTIAPHSTPMEDRTTPPHGHQPIAATVQLGI</sequence>
<dbReference type="SUPFAM" id="SSF81383">
    <property type="entry name" value="F-box domain"/>
    <property type="match status" value="1"/>
</dbReference>
<dbReference type="InterPro" id="IPR036758">
    <property type="entry name" value="At5g01610-like"/>
</dbReference>
<dbReference type="SUPFAM" id="SSF141562">
    <property type="entry name" value="At5g01610-like"/>
    <property type="match status" value="1"/>
</dbReference>
<proteinExistence type="predicted"/>
<reference evidence="3" key="1">
    <citation type="journal article" date="2012" name="Nat. Biotechnol.">
        <title>Reference genome sequence of the model plant Setaria.</title>
        <authorList>
            <person name="Bennetzen J.L."/>
            <person name="Schmutz J."/>
            <person name="Wang H."/>
            <person name="Percifield R."/>
            <person name="Hawkins J."/>
            <person name="Pontaroli A.C."/>
            <person name="Estep M."/>
            <person name="Feng L."/>
            <person name="Vaughn J.N."/>
            <person name="Grimwood J."/>
            <person name="Jenkins J."/>
            <person name="Barry K."/>
            <person name="Lindquist E."/>
            <person name="Hellsten U."/>
            <person name="Deshpande S."/>
            <person name="Wang X."/>
            <person name="Wu X."/>
            <person name="Mitros T."/>
            <person name="Triplett J."/>
            <person name="Yang X."/>
            <person name="Ye C.Y."/>
            <person name="Mauro-Herrera M."/>
            <person name="Wang L."/>
            <person name="Li P."/>
            <person name="Sharma M."/>
            <person name="Sharma R."/>
            <person name="Ronald P.C."/>
            <person name="Panaud O."/>
            <person name="Kellogg E.A."/>
            <person name="Brutnell T.P."/>
            <person name="Doust A.N."/>
            <person name="Tuskan G.A."/>
            <person name="Rokhsar D."/>
            <person name="Devos K.M."/>
        </authorList>
    </citation>
    <scope>NUCLEOTIDE SEQUENCE [LARGE SCALE GENOMIC DNA]</scope>
    <source>
        <strain evidence="3">Yugu1</strain>
    </source>
</reference>
<feature type="region of interest" description="Disordered" evidence="1">
    <location>
        <begin position="480"/>
        <end position="506"/>
    </location>
</feature>
<dbReference type="PANTHER" id="PTHR32133:SF362">
    <property type="entry name" value="F-BOX DOMAIN-CONTAINING PROTEIN"/>
    <property type="match status" value="1"/>
</dbReference>
<accession>A0A368PU08</accession>
<dbReference type="InterPro" id="IPR001810">
    <property type="entry name" value="F-box_dom"/>
</dbReference>
<name>A0A368PU08_SETIT</name>
<evidence type="ECO:0000313" key="3">
    <source>
        <dbReference type="EMBL" id="RCV09276.1"/>
    </source>
</evidence>